<dbReference type="EMBL" id="DYZL01000198">
    <property type="protein sequence ID" value="HJH44038.1"/>
    <property type="molecule type" value="Genomic_DNA"/>
</dbReference>
<evidence type="ECO:0000256" key="3">
    <source>
        <dbReference type="ARBA" id="ARBA00022448"/>
    </source>
</evidence>
<name>A0A9D2VLW5_9ACTN</name>
<evidence type="ECO:0000256" key="8">
    <source>
        <dbReference type="ARBA" id="ARBA00023136"/>
    </source>
</evidence>
<dbReference type="InterPro" id="IPR050095">
    <property type="entry name" value="ECF_ABC_transporter_ATP-bd"/>
</dbReference>
<keyword evidence="5" id="KW-0547">Nucleotide-binding</keyword>
<evidence type="ECO:0000313" key="10">
    <source>
        <dbReference type="EMBL" id="HJH44038.1"/>
    </source>
</evidence>
<dbReference type="Proteomes" id="UP000789325">
    <property type="component" value="Unassembled WGS sequence"/>
</dbReference>
<evidence type="ECO:0000259" key="9">
    <source>
        <dbReference type="PROSITE" id="PS50893"/>
    </source>
</evidence>
<evidence type="ECO:0000256" key="2">
    <source>
        <dbReference type="ARBA" id="ARBA00005417"/>
    </source>
</evidence>
<organism evidence="10 11">
    <name type="scientific">Rubneribacter badeniensis</name>
    <dbReference type="NCBI Taxonomy" id="2070688"/>
    <lineage>
        <taxon>Bacteria</taxon>
        <taxon>Bacillati</taxon>
        <taxon>Actinomycetota</taxon>
        <taxon>Coriobacteriia</taxon>
        <taxon>Eggerthellales</taxon>
        <taxon>Eggerthellaceae</taxon>
        <taxon>Rubneribacter</taxon>
    </lineage>
</organism>
<dbReference type="InterPro" id="IPR003593">
    <property type="entry name" value="AAA+_ATPase"/>
</dbReference>
<keyword evidence="8" id="KW-0472">Membrane</keyword>
<reference evidence="10" key="2">
    <citation type="submission" date="2021-09" db="EMBL/GenBank/DDBJ databases">
        <authorList>
            <person name="Gilroy R."/>
        </authorList>
    </citation>
    <scope>NUCLEOTIDE SEQUENCE</scope>
    <source>
        <strain evidence="10">USAMLcec12-2067</strain>
    </source>
</reference>
<dbReference type="AlphaFoldDB" id="A0A9D2VLW5"/>
<dbReference type="InterPro" id="IPR003439">
    <property type="entry name" value="ABC_transporter-like_ATP-bd"/>
</dbReference>
<dbReference type="Gene3D" id="3.40.50.300">
    <property type="entry name" value="P-loop containing nucleotide triphosphate hydrolases"/>
    <property type="match status" value="1"/>
</dbReference>
<dbReference type="PANTHER" id="PTHR43553">
    <property type="entry name" value="HEAVY METAL TRANSPORTER"/>
    <property type="match status" value="1"/>
</dbReference>
<comment type="similarity">
    <text evidence="2">Belongs to the ABC transporter superfamily.</text>
</comment>
<gene>
    <name evidence="10" type="ORF">K8V16_09625</name>
</gene>
<dbReference type="GO" id="GO:0043190">
    <property type="term" value="C:ATP-binding cassette (ABC) transporter complex"/>
    <property type="evidence" value="ECO:0007669"/>
    <property type="project" value="TreeGrafter"/>
</dbReference>
<evidence type="ECO:0000256" key="1">
    <source>
        <dbReference type="ARBA" id="ARBA00004236"/>
    </source>
</evidence>
<evidence type="ECO:0000313" key="11">
    <source>
        <dbReference type="Proteomes" id="UP000789325"/>
    </source>
</evidence>
<evidence type="ECO:0000256" key="6">
    <source>
        <dbReference type="ARBA" id="ARBA00022840"/>
    </source>
</evidence>
<evidence type="ECO:0000256" key="5">
    <source>
        <dbReference type="ARBA" id="ARBA00022741"/>
    </source>
</evidence>
<dbReference type="GO" id="GO:0005524">
    <property type="term" value="F:ATP binding"/>
    <property type="evidence" value="ECO:0007669"/>
    <property type="project" value="UniProtKB-KW"/>
</dbReference>
<dbReference type="PANTHER" id="PTHR43553:SF24">
    <property type="entry name" value="ENERGY-COUPLING FACTOR TRANSPORTER ATP-BINDING PROTEIN ECFA1"/>
    <property type="match status" value="1"/>
</dbReference>
<comment type="caution">
    <text evidence="10">The sequence shown here is derived from an EMBL/GenBank/DDBJ whole genome shotgun (WGS) entry which is preliminary data.</text>
</comment>
<accession>A0A9D2VLW5</accession>
<dbReference type="GO" id="GO:0042626">
    <property type="term" value="F:ATPase-coupled transmembrane transporter activity"/>
    <property type="evidence" value="ECO:0007669"/>
    <property type="project" value="TreeGrafter"/>
</dbReference>
<evidence type="ECO:0000256" key="7">
    <source>
        <dbReference type="ARBA" id="ARBA00022967"/>
    </source>
</evidence>
<dbReference type="Pfam" id="PF00005">
    <property type="entry name" value="ABC_tran"/>
    <property type="match status" value="1"/>
</dbReference>
<dbReference type="FunFam" id="3.40.50.300:FF:000224">
    <property type="entry name" value="Energy-coupling factor transporter ATP-binding protein EcfA"/>
    <property type="match status" value="1"/>
</dbReference>
<comment type="subcellular location">
    <subcellularLocation>
        <location evidence="1">Cell membrane</location>
    </subcellularLocation>
</comment>
<keyword evidence="6 10" id="KW-0067">ATP-binding</keyword>
<dbReference type="PROSITE" id="PS50893">
    <property type="entry name" value="ABC_TRANSPORTER_2"/>
    <property type="match status" value="1"/>
</dbReference>
<dbReference type="SUPFAM" id="SSF52540">
    <property type="entry name" value="P-loop containing nucleoside triphosphate hydrolases"/>
    <property type="match status" value="1"/>
</dbReference>
<evidence type="ECO:0000256" key="4">
    <source>
        <dbReference type="ARBA" id="ARBA00022475"/>
    </source>
</evidence>
<dbReference type="InterPro" id="IPR015856">
    <property type="entry name" value="ABC_transpr_CbiO/EcfA_su"/>
</dbReference>
<reference evidence="10" key="1">
    <citation type="journal article" date="2021" name="PeerJ">
        <title>Extensive microbial diversity within the chicken gut microbiome revealed by metagenomics and culture.</title>
        <authorList>
            <person name="Gilroy R."/>
            <person name="Ravi A."/>
            <person name="Getino M."/>
            <person name="Pursley I."/>
            <person name="Horton D.L."/>
            <person name="Alikhan N.F."/>
            <person name="Baker D."/>
            <person name="Gharbi K."/>
            <person name="Hall N."/>
            <person name="Watson M."/>
            <person name="Adriaenssens E.M."/>
            <person name="Foster-Nyarko E."/>
            <person name="Jarju S."/>
            <person name="Secka A."/>
            <person name="Antonio M."/>
            <person name="Oren A."/>
            <person name="Chaudhuri R.R."/>
            <person name="La Ragione R."/>
            <person name="Hildebrand F."/>
            <person name="Pallen M.J."/>
        </authorList>
    </citation>
    <scope>NUCLEOTIDE SEQUENCE</scope>
    <source>
        <strain evidence="10">USAMLcec12-2067</strain>
    </source>
</reference>
<sequence>MIEFRDVRASYERSLPILKGVSFTIGDGEFVAFVGTNGAGKSTAMRLMNGLLKPDAGEVVIDGAPTTALKTSELARRVGFLFQNPDRQICCPTVREELLFGFKALGIADANAEARVDAIIGEFGFAPDDDPFLLNRGARQLLALASVAVLEPPVLVLDEPTTGLDFRECEKVMGIVRGIHERGVTVVMVCHDMEVVADYAKRCIVMSDGRVAADGPVFEVLRDRTVLERASLVPPQIVDISLTLAQESSRLAGTAVARANTVDEMAAAVAAVAGGAVAGAAGDAVGDAVGGTVGAGVAVAGAGEIATAGEDADGAMAAGEVGASAAGGALVADGVEGAVSDGIANAPGGVAGVAEAGEVEGAVRTAVAGSCDGRPAHVA</sequence>
<feature type="domain" description="ABC transporter" evidence="9">
    <location>
        <begin position="2"/>
        <end position="233"/>
    </location>
</feature>
<keyword evidence="7" id="KW-1278">Translocase</keyword>
<dbReference type="CDD" id="cd03225">
    <property type="entry name" value="ABC_cobalt_CbiO_domain1"/>
    <property type="match status" value="1"/>
</dbReference>
<proteinExistence type="inferred from homology"/>
<dbReference type="InterPro" id="IPR027417">
    <property type="entry name" value="P-loop_NTPase"/>
</dbReference>
<dbReference type="SMART" id="SM00382">
    <property type="entry name" value="AAA"/>
    <property type="match status" value="1"/>
</dbReference>
<dbReference type="GO" id="GO:0016887">
    <property type="term" value="F:ATP hydrolysis activity"/>
    <property type="evidence" value="ECO:0007669"/>
    <property type="project" value="InterPro"/>
</dbReference>
<keyword evidence="4" id="KW-1003">Cell membrane</keyword>
<protein>
    <submittedName>
        <fullName evidence="10">Energy-coupling factor ABC transporter ATP-binding protein</fullName>
    </submittedName>
</protein>
<keyword evidence="3" id="KW-0813">Transport</keyword>